<organism evidence="12 13">
    <name type="scientific">Aerophobetes bacterium</name>
    <dbReference type="NCBI Taxonomy" id="2030807"/>
    <lineage>
        <taxon>Bacteria</taxon>
        <taxon>Candidatus Aerophobota</taxon>
    </lineage>
</organism>
<evidence type="ECO:0000256" key="8">
    <source>
        <dbReference type="ARBA" id="ARBA00023027"/>
    </source>
</evidence>
<dbReference type="Gene3D" id="3.40.50.620">
    <property type="entry name" value="HUPs"/>
    <property type="match status" value="1"/>
</dbReference>
<comment type="function">
    <text evidence="1 10">Catalyzes the reversible adenylation of nicotinate mononucleotide (NaMN) to nicotinic acid adenine dinucleotide (NaAD).</text>
</comment>
<evidence type="ECO:0000256" key="3">
    <source>
        <dbReference type="ARBA" id="ARBA00022642"/>
    </source>
</evidence>
<dbReference type="InterPro" id="IPR004821">
    <property type="entry name" value="Cyt_trans-like"/>
</dbReference>
<evidence type="ECO:0000313" key="13">
    <source>
        <dbReference type="Proteomes" id="UP000320781"/>
    </source>
</evidence>
<dbReference type="PANTHER" id="PTHR39321">
    <property type="entry name" value="NICOTINATE-NUCLEOTIDE ADENYLYLTRANSFERASE-RELATED"/>
    <property type="match status" value="1"/>
</dbReference>
<evidence type="ECO:0000313" key="12">
    <source>
        <dbReference type="EMBL" id="TES84870.1"/>
    </source>
</evidence>
<keyword evidence="8 10" id="KW-0520">NAD</keyword>
<proteinExistence type="inferred from homology"/>
<comment type="pathway">
    <text evidence="2 10">Cofactor biosynthesis; NAD(+) biosynthesis; deamido-NAD(+) from nicotinate D-ribonucleotide: step 1/1.</text>
</comment>
<dbReference type="AlphaFoldDB" id="A0A523QH99"/>
<keyword evidence="6 10" id="KW-0547">Nucleotide-binding</keyword>
<evidence type="ECO:0000256" key="9">
    <source>
        <dbReference type="ARBA" id="ARBA00048721"/>
    </source>
</evidence>
<evidence type="ECO:0000259" key="11">
    <source>
        <dbReference type="Pfam" id="PF01467"/>
    </source>
</evidence>
<dbReference type="InterPro" id="IPR005248">
    <property type="entry name" value="NadD/NMNAT"/>
</dbReference>
<sequence>MKKDWSKLGIMGGTFNPIHHGHLIAAEFVRDEFKLDEILFVPSGKPPHKHAGEIASPEHRWMMALLAAGTNEYFSVSSLEIDRGGESYTRDTILELKEIYGGRGKGDFYFITGADAIAEISTWHKKENLPEIAKFIAVSRPGYKLDMDKIDPLFRRCTYLVEVPALAISSTEIRERIRRGRTIKYLVPEAVEKYIHKNKLYQEV</sequence>
<evidence type="ECO:0000256" key="10">
    <source>
        <dbReference type="HAMAP-Rule" id="MF_00244"/>
    </source>
</evidence>
<accession>A0A523QH99</accession>
<dbReference type="Pfam" id="PF01467">
    <property type="entry name" value="CTP_transf_like"/>
    <property type="match status" value="1"/>
</dbReference>
<comment type="catalytic activity">
    <reaction evidence="9 10">
        <text>nicotinate beta-D-ribonucleotide + ATP + H(+) = deamido-NAD(+) + diphosphate</text>
        <dbReference type="Rhea" id="RHEA:22860"/>
        <dbReference type="ChEBI" id="CHEBI:15378"/>
        <dbReference type="ChEBI" id="CHEBI:30616"/>
        <dbReference type="ChEBI" id="CHEBI:33019"/>
        <dbReference type="ChEBI" id="CHEBI:57502"/>
        <dbReference type="ChEBI" id="CHEBI:58437"/>
        <dbReference type="EC" id="2.7.7.18"/>
    </reaction>
</comment>
<evidence type="ECO:0000256" key="2">
    <source>
        <dbReference type="ARBA" id="ARBA00005019"/>
    </source>
</evidence>
<dbReference type="EMBL" id="SOKU01000284">
    <property type="protein sequence ID" value="TES84870.1"/>
    <property type="molecule type" value="Genomic_DNA"/>
</dbReference>
<protein>
    <recommendedName>
        <fullName evidence="10">Probable nicotinate-nucleotide adenylyltransferase</fullName>
        <ecNumber evidence="10">2.7.7.18</ecNumber>
    </recommendedName>
    <alternativeName>
        <fullName evidence="10">Deamido-NAD(+) diphosphorylase</fullName>
    </alternativeName>
    <alternativeName>
        <fullName evidence="10">Deamido-NAD(+) pyrophosphorylase</fullName>
    </alternativeName>
    <alternativeName>
        <fullName evidence="10">Nicotinate mononucleotide adenylyltransferase</fullName>
        <shortName evidence="10">NaMN adenylyltransferase</shortName>
    </alternativeName>
</protein>
<dbReference type="PANTHER" id="PTHR39321:SF3">
    <property type="entry name" value="PHOSPHOPANTETHEINE ADENYLYLTRANSFERASE"/>
    <property type="match status" value="1"/>
</dbReference>
<keyword evidence="7 10" id="KW-0067">ATP-binding</keyword>
<dbReference type="NCBIfam" id="TIGR00482">
    <property type="entry name" value="nicotinate (nicotinamide) nucleotide adenylyltransferase"/>
    <property type="match status" value="1"/>
</dbReference>
<evidence type="ECO:0000256" key="4">
    <source>
        <dbReference type="ARBA" id="ARBA00022679"/>
    </source>
</evidence>
<dbReference type="InterPro" id="IPR014729">
    <property type="entry name" value="Rossmann-like_a/b/a_fold"/>
</dbReference>
<comment type="similarity">
    <text evidence="10">Belongs to the NadD family.</text>
</comment>
<comment type="caution">
    <text evidence="12">The sequence shown here is derived from an EMBL/GenBank/DDBJ whole genome shotgun (WGS) entry which is preliminary data.</text>
</comment>
<keyword evidence="5 10" id="KW-0548">Nucleotidyltransferase</keyword>
<dbReference type="SUPFAM" id="SSF52374">
    <property type="entry name" value="Nucleotidylyl transferase"/>
    <property type="match status" value="1"/>
</dbReference>
<dbReference type="HAMAP" id="MF_00244">
    <property type="entry name" value="NaMN_adenylyltr"/>
    <property type="match status" value="1"/>
</dbReference>
<evidence type="ECO:0000256" key="1">
    <source>
        <dbReference type="ARBA" id="ARBA00002324"/>
    </source>
</evidence>
<feature type="domain" description="Cytidyltransferase-like" evidence="11">
    <location>
        <begin position="10"/>
        <end position="176"/>
    </location>
</feature>
<gene>
    <name evidence="10" type="primary">nadD</name>
    <name evidence="12" type="ORF">E3J95_05815</name>
</gene>
<evidence type="ECO:0000256" key="5">
    <source>
        <dbReference type="ARBA" id="ARBA00022695"/>
    </source>
</evidence>
<dbReference type="Proteomes" id="UP000320781">
    <property type="component" value="Unassembled WGS sequence"/>
</dbReference>
<dbReference type="CDD" id="cd02165">
    <property type="entry name" value="NMNAT"/>
    <property type="match status" value="1"/>
</dbReference>
<dbReference type="UniPathway" id="UPA00253">
    <property type="reaction ID" value="UER00332"/>
</dbReference>
<evidence type="ECO:0000256" key="7">
    <source>
        <dbReference type="ARBA" id="ARBA00022840"/>
    </source>
</evidence>
<keyword evidence="4 10" id="KW-0808">Transferase</keyword>
<dbReference type="GO" id="GO:0009435">
    <property type="term" value="P:NAD+ biosynthetic process"/>
    <property type="evidence" value="ECO:0007669"/>
    <property type="project" value="UniProtKB-UniRule"/>
</dbReference>
<reference evidence="12 13" key="1">
    <citation type="submission" date="2019-03" db="EMBL/GenBank/DDBJ databases">
        <title>Metabolic potential of uncultured bacteria and archaea associated with petroleum seepage in deep-sea sediments.</title>
        <authorList>
            <person name="Dong X."/>
            <person name="Hubert C."/>
        </authorList>
    </citation>
    <scope>NUCLEOTIDE SEQUENCE [LARGE SCALE GENOMIC DNA]</scope>
    <source>
        <strain evidence="12">E44_bin92</strain>
    </source>
</reference>
<dbReference type="NCBIfam" id="TIGR00125">
    <property type="entry name" value="cyt_tran_rel"/>
    <property type="match status" value="1"/>
</dbReference>
<dbReference type="EC" id="2.7.7.18" evidence="10"/>
<dbReference type="NCBIfam" id="NF000840">
    <property type="entry name" value="PRK00071.1-3"/>
    <property type="match status" value="1"/>
</dbReference>
<evidence type="ECO:0000256" key="6">
    <source>
        <dbReference type="ARBA" id="ARBA00022741"/>
    </source>
</evidence>
<keyword evidence="3 10" id="KW-0662">Pyridine nucleotide biosynthesis</keyword>
<dbReference type="GO" id="GO:0005524">
    <property type="term" value="F:ATP binding"/>
    <property type="evidence" value="ECO:0007669"/>
    <property type="project" value="UniProtKB-KW"/>
</dbReference>
<dbReference type="GO" id="GO:0004515">
    <property type="term" value="F:nicotinate-nucleotide adenylyltransferase activity"/>
    <property type="evidence" value="ECO:0007669"/>
    <property type="project" value="UniProtKB-UniRule"/>
</dbReference>
<name>A0A523QH99_UNCAE</name>